<dbReference type="AlphaFoldDB" id="G2XYV7"/>
<reference evidence="2" key="1">
    <citation type="journal article" date="2011" name="PLoS Genet.">
        <title>Genomic analysis of the necrotrophic fungal pathogens Sclerotinia sclerotiorum and Botrytis cinerea.</title>
        <authorList>
            <person name="Amselem J."/>
            <person name="Cuomo C.A."/>
            <person name="van Kan J.A."/>
            <person name="Viaud M."/>
            <person name="Benito E.P."/>
            <person name="Couloux A."/>
            <person name="Coutinho P.M."/>
            <person name="de Vries R.P."/>
            <person name="Dyer P.S."/>
            <person name="Fillinger S."/>
            <person name="Fournier E."/>
            <person name="Gout L."/>
            <person name="Hahn M."/>
            <person name="Kohn L."/>
            <person name="Lapalu N."/>
            <person name="Plummer K.M."/>
            <person name="Pradier J.M."/>
            <person name="Quevillon E."/>
            <person name="Sharon A."/>
            <person name="Simon A."/>
            <person name="ten Have A."/>
            <person name="Tudzynski B."/>
            <person name="Tudzynski P."/>
            <person name="Wincker P."/>
            <person name="Andrew M."/>
            <person name="Anthouard V."/>
            <person name="Beever R.E."/>
            <person name="Beffa R."/>
            <person name="Benoit I."/>
            <person name="Bouzid O."/>
            <person name="Brault B."/>
            <person name="Chen Z."/>
            <person name="Choquer M."/>
            <person name="Collemare J."/>
            <person name="Cotton P."/>
            <person name="Danchin E.G."/>
            <person name="Da Silva C."/>
            <person name="Gautier A."/>
            <person name="Giraud C."/>
            <person name="Giraud T."/>
            <person name="Gonzalez C."/>
            <person name="Grossetete S."/>
            <person name="Guldener U."/>
            <person name="Henrissat B."/>
            <person name="Howlett B.J."/>
            <person name="Kodira C."/>
            <person name="Kretschmer M."/>
            <person name="Lappartient A."/>
            <person name="Leroch M."/>
            <person name="Levis C."/>
            <person name="Mauceli E."/>
            <person name="Neuveglise C."/>
            <person name="Oeser B."/>
            <person name="Pearson M."/>
            <person name="Poulain J."/>
            <person name="Poussereau N."/>
            <person name="Quesneville H."/>
            <person name="Rascle C."/>
            <person name="Schumacher J."/>
            <person name="Segurens B."/>
            <person name="Sexton A."/>
            <person name="Silva E."/>
            <person name="Sirven C."/>
            <person name="Soanes D.M."/>
            <person name="Talbot N.J."/>
            <person name="Templeton M."/>
            <person name="Yandava C."/>
            <person name="Yarden O."/>
            <person name="Zeng Q."/>
            <person name="Rollins J.A."/>
            <person name="Lebrun M.H."/>
            <person name="Dickman M."/>
        </authorList>
    </citation>
    <scope>NUCLEOTIDE SEQUENCE [LARGE SCALE GENOMIC DNA]</scope>
    <source>
        <strain evidence="2">T4</strain>
    </source>
</reference>
<sequence length="38" mass="4586">MTYNPELSVRRVLGASEQRFRIQQQNLNPINRERRESV</sequence>
<gene>
    <name evidence="1" type="ORF">BofuT4_uP046620.1</name>
</gene>
<proteinExistence type="predicted"/>
<organism evidence="1 2">
    <name type="scientific">Botryotinia fuckeliana (strain T4)</name>
    <name type="common">Noble rot fungus</name>
    <name type="synonym">Botrytis cinerea</name>
    <dbReference type="NCBI Taxonomy" id="999810"/>
    <lineage>
        <taxon>Eukaryota</taxon>
        <taxon>Fungi</taxon>
        <taxon>Dikarya</taxon>
        <taxon>Ascomycota</taxon>
        <taxon>Pezizomycotina</taxon>
        <taxon>Leotiomycetes</taxon>
        <taxon>Helotiales</taxon>
        <taxon>Sclerotiniaceae</taxon>
        <taxon>Botrytis</taxon>
    </lineage>
</organism>
<dbReference type="HOGENOM" id="CLU_3335459_0_0_1"/>
<accession>G2XYV7</accession>
<protein>
    <submittedName>
        <fullName evidence="1">Uncharacterized protein</fullName>
    </submittedName>
</protein>
<dbReference type="InParanoid" id="G2XYV7"/>
<evidence type="ECO:0000313" key="1">
    <source>
        <dbReference type="EMBL" id="CCD45644.1"/>
    </source>
</evidence>
<evidence type="ECO:0000313" key="2">
    <source>
        <dbReference type="Proteomes" id="UP000008177"/>
    </source>
</evidence>
<dbReference type="Proteomes" id="UP000008177">
    <property type="component" value="Unplaced contigs"/>
</dbReference>
<dbReference type="EMBL" id="FQ790278">
    <property type="protein sequence ID" value="CCD45644.1"/>
    <property type="molecule type" value="Genomic_DNA"/>
</dbReference>
<name>G2XYV7_BOTF4</name>